<protein>
    <submittedName>
        <fullName evidence="1">Uncharacterized protein</fullName>
    </submittedName>
</protein>
<proteinExistence type="predicted"/>
<comment type="caution">
    <text evidence="1">The sequence shown here is derived from an EMBL/GenBank/DDBJ whole genome shotgun (WGS) entry which is preliminary data.</text>
</comment>
<name>A0A9K3PME9_9STRA</name>
<dbReference type="Proteomes" id="UP000693970">
    <property type="component" value="Unassembled WGS sequence"/>
</dbReference>
<dbReference type="EMBL" id="JAGRRH010000017">
    <property type="protein sequence ID" value="KAG7352840.1"/>
    <property type="molecule type" value="Genomic_DNA"/>
</dbReference>
<organism evidence="1 2">
    <name type="scientific">Nitzschia inconspicua</name>
    <dbReference type="NCBI Taxonomy" id="303405"/>
    <lineage>
        <taxon>Eukaryota</taxon>
        <taxon>Sar</taxon>
        <taxon>Stramenopiles</taxon>
        <taxon>Ochrophyta</taxon>
        <taxon>Bacillariophyta</taxon>
        <taxon>Bacillariophyceae</taxon>
        <taxon>Bacillariophycidae</taxon>
        <taxon>Bacillariales</taxon>
        <taxon>Bacillariaceae</taxon>
        <taxon>Nitzschia</taxon>
    </lineage>
</organism>
<dbReference type="OrthoDB" id="46189at2759"/>
<reference evidence="1" key="2">
    <citation type="submission" date="2021-04" db="EMBL/GenBank/DDBJ databases">
        <authorList>
            <person name="Podell S."/>
        </authorList>
    </citation>
    <scope>NUCLEOTIDE SEQUENCE</scope>
    <source>
        <strain evidence="1">Hildebrandi</strain>
    </source>
</reference>
<gene>
    <name evidence="1" type="ORF">IV203_008888</name>
</gene>
<evidence type="ECO:0000313" key="1">
    <source>
        <dbReference type="EMBL" id="KAG7352840.1"/>
    </source>
</evidence>
<dbReference type="PANTHER" id="PTHR35871">
    <property type="entry name" value="EXPRESSED PROTEIN"/>
    <property type="match status" value="1"/>
</dbReference>
<dbReference type="AlphaFoldDB" id="A0A9K3PME9"/>
<sequence>MKQLGMKYANHKKSYYVHGHERQDVVTSRELFCKRYLVDLEPRCIRWIQITKEKAAKLQSLSMEFGREYMEGDIVMVEFHEDYIDKASLKLTQFKNETKRAISTQITVAGVESPFVRRLLIGIKNEGYENSKNMAVQFEDVVDCLKVLYPHHEFVFLFDHSQGHNRKRKGALDANNMNVNFGGKQERSKLCRLPGTLLFTSPSRPYAAHELVQ</sequence>
<keyword evidence="2" id="KW-1185">Reference proteome</keyword>
<accession>A0A9K3PME9</accession>
<evidence type="ECO:0000313" key="2">
    <source>
        <dbReference type="Proteomes" id="UP000693970"/>
    </source>
</evidence>
<dbReference type="PANTHER" id="PTHR35871:SF1">
    <property type="entry name" value="CXC1-LIKE CYSTEINE CLUSTER ASSOCIATED WITH KDZ TRANSPOSASES DOMAIN-CONTAINING PROTEIN"/>
    <property type="match status" value="1"/>
</dbReference>
<reference evidence="1" key="1">
    <citation type="journal article" date="2021" name="Sci. Rep.">
        <title>Diploid genomic architecture of Nitzschia inconspicua, an elite biomass production diatom.</title>
        <authorList>
            <person name="Oliver A."/>
            <person name="Podell S."/>
            <person name="Pinowska A."/>
            <person name="Traller J.C."/>
            <person name="Smith S.R."/>
            <person name="McClure R."/>
            <person name="Beliaev A."/>
            <person name="Bohutskyi P."/>
            <person name="Hill E.A."/>
            <person name="Rabines A."/>
            <person name="Zheng H."/>
            <person name="Allen L.Z."/>
            <person name="Kuo A."/>
            <person name="Grigoriev I.V."/>
            <person name="Allen A.E."/>
            <person name="Hazlebeck D."/>
            <person name="Allen E.E."/>
        </authorList>
    </citation>
    <scope>NUCLEOTIDE SEQUENCE</scope>
    <source>
        <strain evidence="1">Hildebrandi</strain>
    </source>
</reference>